<evidence type="ECO:0008006" key="3">
    <source>
        <dbReference type="Google" id="ProtNLM"/>
    </source>
</evidence>
<organism evidence="1 2">
    <name type="scientific">Microbacterium mitrae</name>
    <dbReference type="NCBI Taxonomy" id="664640"/>
    <lineage>
        <taxon>Bacteria</taxon>
        <taxon>Bacillati</taxon>
        <taxon>Actinomycetota</taxon>
        <taxon>Actinomycetes</taxon>
        <taxon>Micrococcales</taxon>
        <taxon>Microbacteriaceae</taxon>
        <taxon>Microbacterium</taxon>
    </lineage>
</organism>
<accession>A0A5C8HNF1</accession>
<keyword evidence="2" id="KW-1185">Reference proteome</keyword>
<dbReference type="Proteomes" id="UP000321196">
    <property type="component" value="Unassembled WGS sequence"/>
</dbReference>
<protein>
    <recommendedName>
        <fullName evidence="3">AbiEi antitoxin C-terminal domain-containing protein</fullName>
    </recommendedName>
</protein>
<dbReference type="OrthoDB" id="4802815at2"/>
<sequence>MSSAIKFPGDQLSIAELSAAALDGDVVPLGEGYVPTDAPETPWLRARSLAPMLAPAMAATHALAAWVWGALADSPATLTVQRATRQRQNIYPRARIVYRDGFVGDDDLVWFGDVAVTSIERTVADLARVRDIAAIRMMACTHPASIAGAIAWCSHHSRLSGASKASELLQRVGAELNPVENAS</sequence>
<gene>
    <name evidence="1" type="ORF">FVP60_00480</name>
</gene>
<evidence type="ECO:0000313" key="1">
    <source>
        <dbReference type="EMBL" id="TXK05514.1"/>
    </source>
</evidence>
<dbReference type="AlphaFoldDB" id="A0A5C8HNF1"/>
<dbReference type="EMBL" id="VRSW01000001">
    <property type="protein sequence ID" value="TXK05514.1"/>
    <property type="molecule type" value="Genomic_DNA"/>
</dbReference>
<evidence type="ECO:0000313" key="2">
    <source>
        <dbReference type="Proteomes" id="UP000321196"/>
    </source>
</evidence>
<proteinExistence type="predicted"/>
<name>A0A5C8HNF1_9MICO</name>
<comment type="caution">
    <text evidence="1">The sequence shown here is derived from an EMBL/GenBank/DDBJ whole genome shotgun (WGS) entry which is preliminary data.</text>
</comment>
<reference evidence="1 2" key="1">
    <citation type="submission" date="2019-08" db="EMBL/GenBank/DDBJ databases">
        <authorList>
            <person name="Dong K."/>
        </authorList>
    </citation>
    <scope>NUCLEOTIDE SEQUENCE [LARGE SCALE GENOMIC DNA]</scope>
    <source>
        <strain evidence="1 2">M4-8</strain>
    </source>
</reference>
<dbReference type="RefSeq" id="WP_147824325.1">
    <property type="nucleotide sequence ID" value="NZ_BAAARG010000001.1"/>
</dbReference>